<accession>A0A6G8PUS9</accession>
<evidence type="ECO:0000313" key="6">
    <source>
        <dbReference type="Proteomes" id="UP000502706"/>
    </source>
</evidence>
<dbReference type="PROSITE" id="PS00491">
    <property type="entry name" value="PROLINE_PEPTIDASE"/>
    <property type="match status" value="1"/>
</dbReference>
<feature type="domain" description="Peptidase M24" evidence="4">
    <location>
        <begin position="165"/>
        <end position="389"/>
    </location>
</feature>
<dbReference type="InterPro" id="IPR001131">
    <property type="entry name" value="Peptidase_M24B_aminopep-P_CS"/>
</dbReference>
<dbReference type="PANTHER" id="PTHR46112">
    <property type="entry name" value="AMINOPEPTIDASE"/>
    <property type="match status" value="1"/>
</dbReference>
<dbReference type="PANTHER" id="PTHR46112:SF2">
    <property type="entry name" value="XAA-PRO AMINOPEPTIDASE P-RELATED"/>
    <property type="match status" value="1"/>
</dbReference>
<keyword evidence="6" id="KW-1185">Reference proteome</keyword>
<evidence type="ECO:0000256" key="2">
    <source>
        <dbReference type="ARBA" id="ARBA00022801"/>
    </source>
</evidence>
<dbReference type="GO" id="GO:0046872">
    <property type="term" value="F:metal ion binding"/>
    <property type="evidence" value="ECO:0007669"/>
    <property type="project" value="UniProtKB-KW"/>
</dbReference>
<dbReference type="SUPFAM" id="SSF55920">
    <property type="entry name" value="Creatinase/aminopeptidase"/>
    <property type="match status" value="1"/>
</dbReference>
<evidence type="ECO:0000256" key="3">
    <source>
        <dbReference type="RuleBase" id="RU000590"/>
    </source>
</evidence>
<keyword evidence="1 3" id="KW-0479">Metal-binding</keyword>
<gene>
    <name evidence="5" type="ORF">GBA65_04455</name>
</gene>
<dbReference type="InterPro" id="IPR050659">
    <property type="entry name" value="Peptidase_M24B"/>
</dbReference>
<dbReference type="EMBL" id="CP045121">
    <property type="protein sequence ID" value="QIN77891.1"/>
    <property type="molecule type" value="Genomic_DNA"/>
</dbReference>
<dbReference type="Gene3D" id="3.90.230.10">
    <property type="entry name" value="Creatinase/methionine aminopeptidase superfamily"/>
    <property type="match status" value="1"/>
</dbReference>
<dbReference type="Pfam" id="PF00557">
    <property type="entry name" value="Peptidase_M24"/>
    <property type="match status" value="1"/>
</dbReference>
<dbReference type="KEGG" id="rmar:GBA65_04455"/>
<keyword evidence="2" id="KW-0378">Hydrolase</keyword>
<evidence type="ECO:0000256" key="1">
    <source>
        <dbReference type="ARBA" id="ARBA00022723"/>
    </source>
</evidence>
<name>A0A6G8PUS9_9ACTN</name>
<proteinExistence type="inferred from homology"/>
<dbReference type="AlphaFoldDB" id="A0A6G8PUS9"/>
<evidence type="ECO:0000313" key="5">
    <source>
        <dbReference type="EMBL" id="QIN77891.1"/>
    </source>
</evidence>
<organism evidence="5 6">
    <name type="scientific">Rubrobacter marinus</name>
    <dbReference type="NCBI Taxonomy" id="2653852"/>
    <lineage>
        <taxon>Bacteria</taxon>
        <taxon>Bacillati</taxon>
        <taxon>Actinomycetota</taxon>
        <taxon>Rubrobacteria</taxon>
        <taxon>Rubrobacterales</taxon>
        <taxon>Rubrobacteraceae</taxon>
        <taxon>Rubrobacter</taxon>
    </lineage>
</organism>
<dbReference type="GO" id="GO:0016787">
    <property type="term" value="F:hydrolase activity"/>
    <property type="evidence" value="ECO:0007669"/>
    <property type="project" value="UniProtKB-KW"/>
</dbReference>
<dbReference type="Proteomes" id="UP000502706">
    <property type="component" value="Chromosome"/>
</dbReference>
<evidence type="ECO:0000259" key="4">
    <source>
        <dbReference type="Pfam" id="PF00557"/>
    </source>
</evidence>
<comment type="similarity">
    <text evidence="3">Belongs to the peptidase M24B family.</text>
</comment>
<dbReference type="InterPro" id="IPR036005">
    <property type="entry name" value="Creatinase/aminopeptidase-like"/>
</dbReference>
<reference evidence="5 6" key="1">
    <citation type="submission" date="2019-10" db="EMBL/GenBank/DDBJ databases">
        <title>Rubrobacter sp nov SCSIO 52915 isolated from a deep-sea sediment in the South China Sea.</title>
        <authorList>
            <person name="Chen R.W."/>
        </authorList>
    </citation>
    <scope>NUCLEOTIDE SEQUENCE [LARGE SCALE GENOMIC DNA]</scope>
    <source>
        <strain evidence="5 6">SCSIO 52915</strain>
    </source>
</reference>
<sequence length="404" mass="43482">MAPRTWILDFGRILMENGTGSSGRTLLVIGASQHDAAAYHLSGFLAPDPMICLRAKDRSYLAVSSMEYGRAKKQARADEVLSFDELGVVDLAKKLKSGGRALAAAAAGLLSQVGAKDSPVAVPPDLGILYADELRARGLTVTPEAKLFADLRRSKTEEEVSYIGETQRAVEAACAHAVEILKESEAGGDGTLRWRGEVLTSETLRAEIDAELLRRGCAADGTITAGGPQAADPHDEGHGPLRAGESIIVDIFPASKESRYYADMTRTFVKGEPSGELQRMYDAVLESQLAALAMIRPGINGREIHARVSEILHEKGYKTLQHDQKPGEPLQEGFIHGTGHGVGLEIHEAPRVSTADETLVPGDVITIEPGLYDPKIGGIRIEDLVVVTEDGSRNLTDFPKEFRL</sequence>
<protein>
    <submittedName>
        <fullName evidence="5">M24 family metallopeptidase</fullName>
    </submittedName>
</protein>
<dbReference type="InterPro" id="IPR000994">
    <property type="entry name" value="Pept_M24"/>
</dbReference>